<dbReference type="Proteomes" id="UP000184476">
    <property type="component" value="Unassembled WGS sequence"/>
</dbReference>
<evidence type="ECO:0000256" key="5">
    <source>
        <dbReference type="ARBA" id="ARBA00049656"/>
    </source>
</evidence>
<dbReference type="Gene3D" id="1.10.10.10">
    <property type="entry name" value="Winged helix-like DNA-binding domain superfamily/Winged helix DNA-binding domain"/>
    <property type="match status" value="1"/>
</dbReference>
<sequence>MDKWKRSSRLTDMTQQLITQPYRLLPLPVFASRYHSAKSSISEDLAIIDEVLRKEGNGRLETVAGATGGVRYIPSMSNQLIKQILTVLCKQLANPDRILTGGFLYLSDLLGDPELLRQLGKIFATLFGGREIDSILTVETKGIPLAYATAAYLNVPVVIARYDYRVTEGSVVTVNTTGSNHRIRPLSLSKRSLAEGSRVLVIDDFMKGGGTIYGMMELLVEFHAELVGVGVMVESPTVERRIDSYVSLAAIREIDMEQREIIVEIGNLEVGEKNEES</sequence>
<dbReference type="CDD" id="cd06223">
    <property type="entry name" value="PRTases_typeI"/>
    <property type="match status" value="1"/>
</dbReference>
<dbReference type="InterPro" id="IPR036390">
    <property type="entry name" value="WH_DNA-bd_sf"/>
</dbReference>
<evidence type="ECO:0000256" key="3">
    <source>
        <dbReference type="ARBA" id="ARBA00023125"/>
    </source>
</evidence>
<proteinExistence type="inferred from homology"/>
<keyword evidence="9" id="KW-1185">Reference proteome</keyword>
<dbReference type="AlphaFoldDB" id="A0A1M4YLX0"/>
<dbReference type="InterPro" id="IPR010078">
    <property type="entry name" value="PurR_Bsub"/>
</dbReference>
<gene>
    <name evidence="8" type="ORF">SAMN05444392_10732</name>
</gene>
<accession>A0A1M4YLX0</accession>
<dbReference type="RefSeq" id="WP_073155049.1">
    <property type="nucleotide sequence ID" value="NZ_FQVL01000007.1"/>
</dbReference>
<comment type="subunit">
    <text evidence="1">Homodimer.</text>
</comment>
<organism evidence="8 9">
    <name type="scientific">Seinonella peptonophila</name>
    <dbReference type="NCBI Taxonomy" id="112248"/>
    <lineage>
        <taxon>Bacteria</taxon>
        <taxon>Bacillati</taxon>
        <taxon>Bacillota</taxon>
        <taxon>Bacilli</taxon>
        <taxon>Bacillales</taxon>
        <taxon>Thermoactinomycetaceae</taxon>
        <taxon>Seinonella</taxon>
    </lineage>
</organism>
<dbReference type="GO" id="GO:0045892">
    <property type="term" value="P:negative regulation of DNA-templated transcription"/>
    <property type="evidence" value="ECO:0007669"/>
    <property type="project" value="InterPro"/>
</dbReference>
<dbReference type="Pfam" id="PF00156">
    <property type="entry name" value="Pribosyltran"/>
    <property type="match status" value="1"/>
</dbReference>
<name>A0A1M4YLX0_9BACL</name>
<dbReference type="SUPFAM" id="SSF53271">
    <property type="entry name" value="PRTase-like"/>
    <property type="match status" value="1"/>
</dbReference>
<dbReference type="PANTHER" id="PTHR43864">
    <property type="entry name" value="HYPOXANTHINE/GUANINE PHOSPHORIBOSYLTRANSFERASE"/>
    <property type="match status" value="1"/>
</dbReference>
<dbReference type="EMBL" id="FQVL01000007">
    <property type="protein sequence ID" value="SHF06794.1"/>
    <property type="molecule type" value="Genomic_DNA"/>
</dbReference>
<feature type="domain" description="Bacterial purine repressor N-terminal" evidence="7">
    <location>
        <begin position="5"/>
        <end position="74"/>
    </location>
</feature>
<dbReference type="NCBIfam" id="TIGR01743">
    <property type="entry name" value="purR_Bsub"/>
    <property type="match status" value="1"/>
</dbReference>
<keyword evidence="4" id="KW-0804">Transcription</keyword>
<dbReference type="InterPro" id="IPR029057">
    <property type="entry name" value="PRTase-like"/>
</dbReference>
<dbReference type="GO" id="GO:0045982">
    <property type="term" value="P:negative regulation of purine nucleobase metabolic process"/>
    <property type="evidence" value="ECO:0007669"/>
    <property type="project" value="InterPro"/>
</dbReference>
<protein>
    <submittedName>
        <fullName evidence="8">Purine operon repressor, PurR</fullName>
    </submittedName>
</protein>
<dbReference type="STRING" id="112248.SAMN05444392_10732"/>
<dbReference type="PANTHER" id="PTHR43864:SF2">
    <property type="entry name" value="PUR OPERON REPRESSOR"/>
    <property type="match status" value="1"/>
</dbReference>
<dbReference type="Pfam" id="PF09182">
    <property type="entry name" value="PuR_N"/>
    <property type="match status" value="1"/>
</dbReference>
<dbReference type="InterPro" id="IPR015265">
    <property type="entry name" value="PuR_N"/>
</dbReference>
<evidence type="ECO:0000313" key="9">
    <source>
        <dbReference type="Proteomes" id="UP000184476"/>
    </source>
</evidence>
<dbReference type="GO" id="GO:0003677">
    <property type="term" value="F:DNA binding"/>
    <property type="evidence" value="ECO:0007669"/>
    <property type="project" value="UniProtKB-KW"/>
</dbReference>
<evidence type="ECO:0000256" key="4">
    <source>
        <dbReference type="ARBA" id="ARBA00023163"/>
    </source>
</evidence>
<dbReference type="InterPro" id="IPR000836">
    <property type="entry name" value="PRTase_dom"/>
</dbReference>
<dbReference type="InterPro" id="IPR036388">
    <property type="entry name" value="WH-like_DNA-bd_sf"/>
</dbReference>
<evidence type="ECO:0000313" key="8">
    <source>
        <dbReference type="EMBL" id="SHF06794.1"/>
    </source>
</evidence>
<evidence type="ECO:0000259" key="7">
    <source>
        <dbReference type="Pfam" id="PF09182"/>
    </source>
</evidence>
<reference evidence="8 9" key="1">
    <citation type="submission" date="2016-11" db="EMBL/GenBank/DDBJ databases">
        <authorList>
            <person name="Jaros S."/>
            <person name="Januszkiewicz K."/>
            <person name="Wedrychowicz H."/>
        </authorList>
    </citation>
    <scope>NUCLEOTIDE SEQUENCE [LARGE SCALE GENOMIC DNA]</scope>
    <source>
        <strain evidence="8 9">DSM 44666</strain>
    </source>
</reference>
<dbReference type="Gene3D" id="3.40.50.2020">
    <property type="match status" value="1"/>
</dbReference>
<dbReference type="OrthoDB" id="4213751at2"/>
<comment type="similarity">
    <text evidence="5">Belongs to the purine/pyrimidine phosphoribosyltransferase family. PurR subfamily.</text>
</comment>
<keyword evidence="2" id="KW-0805">Transcription regulation</keyword>
<dbReference type="InterPro" id="IPR050118">
    <property type="entry name" value="Pur/Pyrimidine_PRTase"/>
</dbReference>
<evidence type="ECO:0000256" key="2">
    <source>
        <dbReference type="ARBA" id="ARBA00023015"/>
    </source>
</evidence>
<dbReference type="SUPFAM" id="SSF46785">
    <property type="entry name" value="Winged helix' DNA-binding domain"/>
    <property type="match status" value="1"/>
</dbReference>
<evidence type="ECO:0000259" key="6">
    <source>
        <dbReference type="Pfam" id="PF00156"/>
    </source>
</evidence>
<evidence type="ECO:0000256" key="1">
    <source>
        <dbReference type="ARBA" id="ARBA00011738"/>
    </source>
</evidence>
<keyword evidence="3" id="KW-0238">DNA-binding</keyword>
<feature type="domain" description="Phosphoribosyltransferase" evidence="6">
    <location>
        <begin position="113"/>
        <end position="246"/>
    </location>
</feature>